<evidence type="ECO:0000313" key="8">
    <source>
        <dbReference type="EMBL" id="AVP57345.1"/>
    </source>
</evidence>
<gene>
    <name evidence="8" type="ORF">C7H73_06430</name>
</gene>
<evidence type="ECO:0000256" key="1">
    <source>
        <dbReference type="ARBA" id="ARBA00004141"/>
    </source>
</evidence>
<dbReference type="GO" id="GO:0016020">
    <property type="term" value="C:membrane"/>
    <property type="evidence" value="ECO:0007669"/>
    <property type="project" value="UniProtKB-SubCell"/>
</dbReference>
<name>A0A2P1NJX2_9BURK</name>
<keyword evidence="3 7" id="KW-0812">Transmembrane</keyword>
<feature type="transmembrane region" description="Helical" evidence="7">
    <location>
        <begin position="53"/>
        <end position="86"/>
    </location>
</feature>
<evidence type="ECO:0000313" key="9">
    <source>
        <dbReference type="Proteomes" id="UP000241829"/>
    </source>
</evidence>
<keyword evidence="4 7" id="KW-1133">Transmembrane helix</keyword>
<dbReference type="RefSeq" id="WP_106845901.1">
    <property type="nucleotide sequence ID" value="NZ_CP027792.1"/>
</dbReference>
<comment type="subcellular location">
    <subcellularLocation>
        <location evidence="1">Membrane</location>
        <topology evidence="1">Multi-pass membrane protein</topology>
    </subcellularLocation>
</comment>
<feature type="region of interest" description="Disordered" evidence="6">
    <location>
        <begin position="1"/>
        <end position="44"/>
    </location>
</feature>
<feature type="transmembrane region" description="Helical" evidence="7">
    <location>
        <begin position="334"/>
        <end position="363"/>
    </location>
</feature>
<evidence type="ECO:0000256" key="5">
    <source>
        <dbReference type="ARBA" id="ARBA00023136"/>
    </source>
</evidence>
<keyword evidence="5 7" id="KW-0472">Membrane</keyword>
<feature type="transmembrane region" description="Helical" evidence="7">
    <location>
        <begin position="235"/>
        <end position="260"/>
    </location>
</feature>
<feature type="transmembrane region" description="Helical" evidence="7">
    <location>
        <begin position="186"/>
        <end position="206"/>
    </location>
</feature>
<evidence type="ECO:0000256" key="6">
    <source>
        <dbReference type="SAM" id="MobiDB-lite"/>
    </source>
</evidence>
<evidence type="ECO:0000256" key="3">
    <source>
        <dbReference type="ARBA" id="ARBA00022692"/>
    </source>
</evidence>
<feature type="transmembrane region" description="Helical" evidence="7">
    <location>
        <begin position="266"/>
        <end position="287"/>
    </location>
</feature>
<dbReference type="KEGG" id="melm:C7H73_06430"/>
<feature type="transmembrane region" description="Helical" evidence="7">
    <location>
        <begin position="98"/>
        <end position="118"/>
    </location>
</feature>
<comment type="similarity">
    <text evidence="2">Belongs to the autoinducer-2 exporter (AI-2E) (TC 2.A.86) family.</text>
</comment>
<sequence length="373" mass="39787">MTDGPRPPSDPAPGGLVALDDTPTPPAYRERPSASAGSHPRKPPSRGVQIASYLLMAATLLLVMLHGMLPGLLTVCLGFLLTRWLAARLIWMRRGSYAGSLAAALVMLSPLLLLVLALSHSRSYFLAAPAQYRELLDFLARTVLELRLKLPPDIAAQLPEGAAEIQRALAAYLGAKAGTLALAGRVWLAGVLYAYVGLLIGALAAVRARGRAHGPLAQELTLRVARMGDAFRQIVAAQFWIASFNTLLTAIFLLAVLPLWDLRLPYTPALITLTFLAGLVPIVGNLLCNAVITLVGLSVSPAAAVACLGFLILIHKAEYVINAKVVGQRTHMGVWELLSVMFVAEAVFGPAGLVAAPLFYAYLKKELQAARLV</sequence>
<proteinExistence type="inferred from homology"/>
<feature type="compositionally biased region" description="Pro residues" evidence="6">
    <location>
        <begin position="1"/>
        <end position="11"/>
    </location>
</feature>
<organism evidence="8 9">
    <name type="scientific">Pulveribacter suum</name>
    <dbReference type="NCBI Taxonomy" id="2116657"/>
    <lineage>
        <taxon>Bacteria</taxon>
        <taxon>Pseudomonadati</taxon>
        <taxon>Pseudomonadota</taxon>
        <taxon>Betaproteobacteria</taxon>
        <taxon>Burkholderiales</taxon>
        <taxon>Comamonadaceae</taxon>
        <taxon>Pulveribacter</taxon>
    </lineage>
</organism>
<dbReference type="AlphaFoldDB" id="A0A2P1NJX2"/>
<feature type="transmembrane region" description="Helical" evidence="7">
    <location>
        <begin position="294"/>
        <end position="314"/>
    </location>
</feature>
<dbReference type="Proteomes" id="UP000241829">
    <property type="component" value="Chromosome"/>
</dbReference>
<keyword evidence="9" id="KW-1185">Reference proteome</keyword>
<dbReference type="EMBL" id="CP027792">
    <property type="protein sequence ID" value="AVP57345.1"/>
    <property type="molecule type" value="Genomic_DNA"/>
</dbReference>
<evidence type="ECO:0000256" key="7">
    <source>
        <dbReference type="SAM" id="Phobius"/>
    </source>
</evidence>
<reference evidence="9" key="1">
    <citation type="submission" date="2018-03" db="EMBL/GenBank/DDBJ databases">
        <title>Genome sequencing of Melaminivora sp. strain SC2-7.</title>
        <authorList>
            <person name="Kim S.-J."/>
            <person name="Heo J."/>
            <person name="Ahn J.-H."/>
            <person name="Kwon S.-W."/>
        </authorList>
    </citation>
    <scope>NUCLEOTIDE SEQUENCE [LARGE SCALE GENOMIC DNA]</scope>
    <source>
        <strain evidence="9">SC2-7</strain>
    </source>
</reference>
<evidence type="ECO:0000256" key="2">
    <source>
        <dbReference type="ARBA" id="ARBA00009773"/>
    </source>
</evidence>
<evidence type="ECO:0000256" key="4">
    <source>
        <dbReference type="ARBA" id="ARBA00022989"/>
    </source>
</evidence>
<protein>
    <submittedName>
        <fullName evidence="8">Permease</fullName>
    </submittedName>
</protein>
<dbReference type="OrthoDB" id="8113193at2"/>
<dbReference type="InterPro" id="IPR002549">
    <property type="entry name" value="AI-2E-like"/>
</dbReference>
<accession>A0A2P1NJX2</accession>
<dbReference type="Pfam" id="PF01594">
    <property type="entry name" value="AI-2E_transport"/>
    <property type="match status" value="1"/>
</dbReference>